<evidence type="ECO:0000313" key="4">
    <source>
        <dbReference type="Proteomes" id="UP000000763"/>
    </source>
</evidence>
<evidence type="ECO:0008006" key="5">
    <source>
        <dbReference type="Google" id="ProtNLM"/>
    </source>
</evidence>
<sequence>MGHLWEIGEMEGKREREEKGGEKERREREEEEEKEDDVWILYVSGAVAYMSVGPICGSYIFVILMPRKRHVG</sequence>
<proteinExistence type="predicted"/>
<dbReference type="EMBL" id="AP003871">
    <property type="protein sequence ID" value="BAD08786.1"/>
    <property type="molecule type" value="Genomic_DNA"/>
</dbReference>
<organism evidence="3 4">
    <name type="scientific">Oryza sativa subsp. japonica</name>
    <name type="common">Rice</name>
    <dbReference type="NCBI Taxonomy" id="39947"/>
    <lineage>
        <taxon>Eukaryota</taxon>
        <taxon>Viridiplantae</taxon>
        <taxon>Streptophyta</taxon>
        <taxon>Embryophyta</taxon>
        <taxon>Tracheophyta</taxon>
        <taxon>Spermatophyta</taxon>
        <taxon>Magnoliopsida</taxon>
        <taxon>Liliopsida</taxon>
        <taxon>Poales</taxon>
        <taxon>Poaceae</taxon>
        <taxon>BOP clade</taxon>
        <taxon>Oryzoideae</taxon>
        <taxon>Oryzeae</taxon>
        <taxon>Oryzinae</taxon>
        <taxon>Oryza</taxon>
        <taxon>Oryza sativa</taxon>
    </lineage>
</organism>
<evidence type="ECO:0000256" key="1">
    <source>
        <dbReference type="SAM" id="MobiDB-lite"/>
    </source>
</evidence>
<dbReference type="AlphaFoldDB" id="Q6ZKR2"/>
<keyword evidence="2" id="KW-1133">Transmembrane helix</keyword>
<reference evidence="4" key="2">
    <citation type="journal article" date="2008" name="Nucleic Acids Res.">
        <title>The rice annotation project database (RAP-DB): 2008 update.</title>
        <authorList>
            <consortium name="The rice annotation project (RAP)"/>
        </authorList>
    </citation>
    <scope>GENOME REANNOTATION</scope>
    <source>
        <strain evidence="4">cv. Nipponbare</strain>
    </source>
</reference>
<protein>
    <recommendedName>
        <fullName evidence="5">Transmembrane protein</fullName>
    </recommendedName>
</protein>
<feature type="region of interest" description="Disordered" evidence="1">
    <location>
        <begin position="1"/>
        <end position="33"/>
    </location>
</feature>
<dbReference type="Proteomes" id="UP000000763">
    <property type="component" value="Chromosome 8"/>
</dbReference>
<keyword evidence="2" id="KW-0812">Transmembrane</keyword>
<gene>
    <name evidence="3" type="primary">OJ1117_F10.14</name>
</gene>
<feature type="transmembrane region" description="Helical" evidence="2">
    <location>
        <begin position="39"/>
        <end position="64"/>
    </location>
</feature>
<evidence type="ECO:0000256" key="2">
    <source>
        <dbReference type="SAM" id="Phobius"/>
    </source>
</evidence>
<name>Q6ZKR2_ORYSJ</name>
<reference evidence="4" key="1">
    <citation type="journal article" date="2005" name="Nature">
        <title>The map-based sequence of the rice genome.</title>
        <authorList>
            <consortium name="International rice genome sequencing project (IRGSP)"/>
            <person name="Matsumoto T."/>
            <person name="Wu J."/>
            <person name="Kanamori H."/>
            <person name="Katayose Y."/>
            <person name="Fujisawa M."/>
            <person name="Namiki N."/>
            <person name="Mizuno H."/>
            <person name="Yamamoto K."/>
            <person name="Antonio B.A."/>
            <person name="Baba T."/>
            <person name="Sakata K."/>
            <person name="Nagamura Y."/>
            <person name="Aoki H."/>
            <person name="Arikawa K."/>
            <person name="Arita K."/>
            <person name="Bito T."/>
            <person name="Chiden Y."/>
            <person name="Fujitsuka N."/>
            <person name="Fukunaka R."/>
            <person name="Hamada M."/>
            <person name="Harada C."/>
            <person name="Hayashi A."/>
            <person name="Hijishita S."/>
            <person name="Honda M."/>
            <person name="Hosokawa S."/>
            <person name="Ichikawa Y."/>
            <person name="Idonuma A."/>
            <person name="Iijima M."/>
            <person name="Ikeda M."/>
            <person name="Ikeno M."/>
            <person name="Ito K."/>
            <person name="Ito S."/>
            <person name="Ito T."/>
            <person name="Ito Y."/>
            <person name="Ito Y."/>
            <person name="Iwabuchi A."/>
            <person name="Kamiya K."/>
            <person name="Karasawa W."/>
            <person name="Kurita K."/>
            <person name="Katagiri S."/>
            <person name="Kikuta A."/>
            <person name="Kobayashi H."/>
            <person name="Kobayashi N."/>
            <person name="Machita K."/>
            <person name="Maehara T."/>
            <person name="Masukawa M."/>
            <person name="Mizubayashi T."/>
            <person name="Mukai Y."/>
            <person name="Nagasaki H."/>
            <person name="Nagata Y."/>
            <person name="Naito S."/>
            <person name="Nakashima M."/>
            <person name="Nakama Y."/>
            <person name="Nakamichi Y."/>
            <person name="Nakamura M."/>
            <person name="Meguro A."/>
            <person name="Negishi M."/>
            <person name="Ohta I."/>
            <person name="Ohta T."/>
            <person name="Okamoto M."/>
            <person name="Ono N."/>
            <person name="Saji S."/>
            <person name="Sakaguchi M."/>
            <person name="Sakai K."/>
            <person name="Shibata M."/>
            <person name="Shimokawa T."/>
            <person name="Song J."/>
            <person name="Takazaki Y."/>
            <person name="Terasawa K."/>
            <person name="Tsugane M."/>
            <person name="Tsuji K."/>
            <person name="Ueda S."/>
            <person name="Waki K."/>
            <person name="Yamagata H."/>
            <person name="Yamamoto M."/>
            <person name="Yamamoto S."/>
            <person name="Yamane H."/>
            <person name="Yoshiki S."/>
            <person name="Yoshihara R."/>
            <person name="Yukawa K."/>
            <person name="Zhong H."/>
            <person name="Yano M."/>
            <person name="Yuan Q."/>
            <person name="Ouyang S."/>
            <person name="Liu J."/>
            <person name="Jones K.M."/>
            <person name="Gansberger K."/>
            <person name="Moffat K."/>
            <person name="Hill J."/>
            <person name="Bera J."/>
            <person name="Fadrosh D."/>
            <person name="Jin S."/>
            <person name="Johri S."/>
            <person name="Kim M."/>
            <person name="Overton L."/>
            <person name="Reardon M."/>
            <person name="Tsitrin T."/>
            <person name="Vuong H."/>
            <person name="Weaver B."/>
            <person name="Ciecko A."/>
            <person name="Tallon L."/>
            <person name="Jackson J."/>
            <person name="Pai G."/>
            <person name="Aken S.V."/>
            <person name="Utterback T."/>
            <person name="Reidmuller S."/>
            <person name="Feldblyum T."/>
            <person name="Hsiao J."/>
            <person name="Zismann V."/>
            <person name="Iobst S."/>
            <person name="de Vazeille A.R."/>
            <person name="Buell C.R."/>
            <person name="Ying K."/>
            <person name="Li Y."/>
            <person name="Lu T."/>
            <person name="Huang Y."/>
            <person name="Zhao Q."/>
            <person name="Feng Q."/>
            <person name="Zhang L."/>
            <person name="Zhu J."/>
            <person name="Weng Q."/>
            <person name="Mu J."/>
            <person name="Lu Y."/>
            <person name="Fan D."/>
            <person name="Liu Y."/>
            <person name="Guan J."/>
            <person name="Zhang Y."/>
            <person name="Yu S."/>
            <person name="Liu X."/>
            <person name="Zhang Y."/>
            <person name="Hong G."/>
            <person name="Han B."/>
            <person name="Choisne N."/>
            <person name="Demange N."/>
            <person name="Orjeda G."/>
            <person name="Samain S."/>
            <person name="Cattolico L."/>
            <person name="Pelletier E."/>
            <person name="Couloux A."/>
            <person name="Segurens B."/>
            <person name="Wincker P."/>
            <person name="D'Hont A."/>
            <person name="Scarpelli C."/>
            <person name="Weissenbach J."/>
            <person name="Salanoubat M."/>
            <person name="Quetier F."/>
            <person name="Yu Y."/>
            <person name="Kim H.R."/>
            <person name="Rambo T."/>
            <person name="Currie J."/>
            <person name="Collura K."/>
            <person name="Luo M."/>
            <person name="Yang T."/>
            <person name="Ammiraju J.S.S."/>
            <person name="Engler F."/>
            <person name="Soderlund C."/>
            <person name="Wing R.A."/>
            <person name="Palmer L.E."/>
            <person name="de la Bastide M."/>
            <person name="Spiegel L."/>
            <person name="Nascimento L."/>
            <person name="Zutavern T."/>
            <person name="O'Shaughnessy A."/>
            <person name="Dike S."/>
            <person name="Dedhia N."/>
            <person name="Preston R."/>
            <person name="Balija V."/>
            <person name="McCombie W.R."/>
            <person name="Chow T."/>
            <person name="Chen H."/>
            <person name="Chung M."/>
            <person name="Chen C."/>
            <person name="Shaw J."/>
            <person name="Wu H."/>
            <person name="Hsiao K."/>
            <person name="Chao Y."/>
            <person name="Chu M."/>
            <person name="Cheng C."/>
            <person name="Hour A."/>
            <person name="Lee P."/>
            <person name="Lin S."/>
            <person name="Lin Y."/>
            <person name="Liou J."/>
            <person name="Liu S."/>
            <person name="Hsing Y."/>
            <person name="Raghuvanshi S."/>
            <person name="Mohanty A."/>
            <person name="Bharti A.K."/>
            <person name="Gaur A."/>
            <person name="Gupta V."/>
            <person name="Kumar D."/>
            <person name="Ravi V."/>
            <person name="Vij S."/>
            <person name="Kapur A."/>
            <person name="Khurana P."/>
            <person name="Khurana P."/>
            <person name="Khurana J.P."/>
            <person name="Tyagi A.K."/>
            <person name="Gaikwad K."/>
            <person name="Singh A."/>
            <person name="Dalal V."/>
            <person name="Srivastava S."/>
            <person name="Dixit A."/>
            <person name="Pal A.K."/>
            <person name="Ghazi I.A."/>
            <person name="Yadav M."/>
            <person name="Pandit A."/>
            <person name="Bhargava A."/>
            <person name="Sureshbabu K."/>
            <person name="Batra K."/>
            <person name="Sharma T.R."/>
            <person name="Mohapatra T."/>
            <person name="Singh N.K."/>
            <person name="Messing J."/>
            <person name="Nelson A.B."/>
            <person name="Fuks G."/>
            <person name="Kavchok S."/>
            <person name="Keizer G."/>
            <person name="Linton E."/>
            <person name="Llaca V."/>
            <person name="Song R."/>
            <person name="Tanyolac B."/>
            <person name="Young S."/>
            <person name="Ho-Il K."/>
            <person name="Hahn J.H."/>
            <person name="Sangsakoo G."/>
            <person name="Vanavichit A."/>
            <person name="de Mattos Luiz.A.T."/>
            <person name="Zimmer P.D."/>
            <person name="Malone G."/>
            <person name="Dellagostin O."/>
            <person name="de Oliveira A.C."/>
            <person name="Bevan M."/>
            <person name="Bancroft I."/>
            <person name="Minx P."/>
            <person name="Cordum H."/>
            <person name="Wilson R."/>
            <person name="Cheng Z."/>
            <person name="Jin W."/>
            <person name="Jiang J."/>
            <person name="Leong S.A."/>
            <person name="Iwama H."/>
            <person name="Gojobori T."/>
            <person name="Itoh T."/>
            <person name="Niimura Y."/>
            <person name="Fujii Y."/>
            <person name="Habara T."/>
            <person name="Sakai H."/>
            <person name="Sato Y."/>
            <person name="Wilson G."/>
            <person name="Kumar K."/>
            <person name="McCouch S."/>
            <person name="Juretic N."/>
            <person name="Hoen D."/>
            <person name="Wright S."/>
            <person name="Bruskiewich R."/>
            <person name="Bureau T."/>
            <person name="Miyao A."/>
            <person name="Hirochika H."/>
            <person name="Nishikawa T."/>
            <person name="Kadowaki K."/>
            <person name="Sugiura M."/>
            <person name="Burr B."/>
            <person name="Sasaki T."/>
        </authorList>
    </citation>
    <scope>NUCLEOTIDE SEQUENCE [LARGE SCALE GENOMIC DNA]</scope>
    <source>
        <strain evidence="4">cv. Nipponbare</strain>
    </source>
</reference>
<keyword evidence="2" id="KW-0472">Membrane</keyword>
<feature type="compositionally biased region" description="Basic and acidic residues" evidence="1">
    <location>
        <begin position="10"/>
        <end position="28"/>
    </location>
</feature>
<evidence type="ECO:0000313" key="3">
    <source>
        <dbReference type="EMBL" id="BAD08786.1"/>
    </source>
</evidence>
<accession>Q6ZKR2</accession>